<dbReference type="GO" id="GO:0070383">
    <property type="term" value="P:DNA cytosine deamination"/>
    <property type="evidence" value="ECO:0007669"/>
    <property type="project" value="TreeGrafter"/>
</dbReference>
<evidence type="ECO:0000256" key="2">
    <source>
        <dbReference type="ARBA" id="ARBA00004123"/>
    </source>
</evidence>
<evidence type="ECO:0000259" key="19">
    <source>
        <dbReference type="PROSITE" id="PS51747"/>
    </source>
</evidence>
<accession>A0A2Y9QZH2</accession>
<evidence type="ECO:0000313" key="21">
    <source>
        <dbReference type="RefSeq" id="XP_023584819.1"/>
    </source>
</evidence>
<dbReference type="GeneID" id="101347905"/>
<comment type="similarity">
    <text evidence="4">Belongs to the cytidine and deoxycytidylate deaminase family.</text>
</comment>
<dbReference type="CDD" id="cd01283">
    <property type="entry name" value="cytidine_deaminase"/>
    <property type="match status" value="1"/>
</dbReference>
<evidence type="ECO:0000256" key="9">
    <source>
        <dbReference type="ARBA" id="ARBA00022723"/>
    </source>
</evidence>
<keyword evidence="15" id="KW-0539">Nucleus</keyword>
<dbReference type="PANTHER" id="PTHR13857">
    <property type="entry name" value="MRNA EDITING ENZYME"/>
    <property type="match status" value="1"/>
</dbReference>
<evidence type="ECO:0000256" key="14">
    <source>
        <dbReference type="ARBA" id="ARBA00023118"/>
    </source>
</evidence>
<evidence type="ECO:0000256" key="3">
    <source>
        <dbReference type="ARBA" id="ARBA00004201"/>
    </source>
</evidence>
<keyword evidence="8" id="KW-0399">Innate immunity</keyword>
<comment type="subcellular location">
    <subcellularLocation>
        <location evidence="3">Cytoplasm</location>
        <location evidence="3">P-body</location>
    </subcellularLocation>
    <subcellularLocation>
        <location evidence="2">Nucleus</location>
    </subcellularLocation>
</comment>
<organism evidence="20 21">
    <name type="scientific">Trichechus manatus latirostris</name>
    <name type="common">Florida manatee</name>
    <dbReference type="NCBI Taxonomy" id="127582"/>
    <lineage>
        <taxon>Eukaryota</taxon>
        <taxon>Metazoa</taxon>
        <taxon>Chordata</taxon>
        <taxon>Craniata</taxon>
        <taxon>Vertebrata</taxon>
        <taxon>Euteleostomi</taxon>
        <taxon>Mammalia</taxon>
        <taxon>Eutheria</taxon>
        <taxon>Afrotheria</taxon>
        <taxon>Sirenia</taxon>
        <taxon>Trichechidae</taxon>
        <taxon>Trichechus</taxon>
    </lineage>
</organism>
<evidence type="ECO:0000256" key="16">
    <source>
        <dbReference type="ARBA" id="ARBA00029489"/>
    </source>
</evidence>
<reference evidence="21" key="1">
    <citation type="submission" date="2025-08" db="UniProtKB">
        <authorList>
            <consortium name="RefSeq"/>
        </authorList>
    </citation>
    <scope>IDENTIFICATION</scope>
</reference>
<evidence type="ECO:0000256" key="4">
    <source>
        <dbReference type="ARBA" id="ARBA00006576"/>
    </source>
</evidence>
<dbReference type="RefSeq" id="XP_023584819.1">
    <property type="nucleotide sequence ID" value="XM_023729051.1"/>
</dbReference>
<proteinExistence type="inferred from homology"/>
<dbReference type="EC" id="3.5.4.38" evidence="16"/>
<dbReference type="KEGG" id="tmu:101347905"/>
<dbReference type="GO" id="GO:0051607">
    <property type="term" value="P:defense response to virus"/>
    <property type="evidence" value="ECO:0007669"/>
    <property type="project" value="UniProtKB-KW"/>
</dbReference>
<dbReference type="InterPro" id="IPR002125">
    <property type="entry name" value="CMP_dCMP_dom"/>
</dbReference>
<evidence type="ECO:0000256" key="7">
    <source>
        <dbReference type="ARBA" id="ARBA00022553"/>
    </source>
</evidence>
<dbReference type="SUPFAM" id="SSF53927">
    <property type="entry name" value="Cytidine deaminase-like"/>
    <property type="match status" value="1"/>
</dbReference>
<dbReference type="InterPro" id="IPR016192">
    <property type="entry name" value="APOBEC/CMP_deaminase_Zn-bd"/>
</dbReference>
<keyword evidence="20" id="KW-1185">Reference proteome</keyword>
<keyword evidence="11" id="KW-0378">Hydrolase</keyword>
<sequence length="190" mass="22124">MEAGAASRDLMDKNTYQMQFTNDLSQLGLNKTYLCYEVELLDSNSWVPLDDCRGFLRNQPGLHAELCLLDLVPSWHLDPTKRYRFTWFLSWSPCPDCAQKVVAFLERNSHISLHIFAARIYDYRERYEKGLRSLQGAGAQVAIMTSTEFKHCWRTFVNNKGCLFVSWNRLNMNSQNLKMRLQSILENGNN</sequence>
<keyword evidence="14" id="KW-0051">Antiviral defense</keyword>
<dbReference type="PROSITE" id="PS00903">
    <property type="entry name" value="CYT_DCMP_DEAMINASES_1"/>
    <property type="match status" value="1"/>
</dbReference>
<evidence type="ECO:0000256" key="15">
    <source>
        <dbReference type="ARBA" id="ARBA00023242"/>
    </source>
</evidence>
<keyword evidence="12" id="KW-0862">Zinc</keyword>
<keyword evidence="6" id="KW-0963">Cytoplasm</keyword>
<dbReference type="PANTHER" id="PTHR13857:SF20">
    <property type="entry name" value="DNA DC-DU-EDITING ENZYME APOBEC-3G"/>
    <property type="match status" value="1"/>
</dbReference>
<evidence type="ECO:0000256" key="1">
    <source>
        <dbReference type="ARBA" id="ARBA00001947"/>
    </source>
</evidence>
<dbReference type="GO" id="GO:0000932">
    <property type="term" value="C:P-body"/>
    <property type="evidence" value="ECO:0007669"/>
    <property type="project" value="UniProtKB-SubCell"/>
</dbReference>
<dbReference type="InterPro" id="IPR016193">
    <property type="entry name" value="Cytidine_deaminase-like"/>
</dbReference>
<comment type="catalytic activity">
    <reaction evidence="18">
        <text>a 2'-deoxycytidine in single-stranded DNA + H2O + H(+) = a 2'-deoxyuridine in single-stranded DNA + NH4(+)</text>
        <dbReference type="Rhea" id="RHEA:50948"/>
        <dbReference type="Rhea" id="RHEA-COMP:12846"/>
        <dbReference type="Rhea" id="RHEA-COMP:12847"/>
        <dbReference type="ChEBI" id="CHEBI:15377"/>
        <dbReference type="ChEBI" id="CHEBI:15378"/>
        <dbReference type="ChEBI" id="CHEBI:28938"/>
        <dbReference type="ChEBI" id="CHEBI:85452"/>
        <dbReference type="ChEBI" id="CHEBI:133902"/>
        <dbReference type="EC" id="3.5.4.38"/>
    </reaction>
</comment>
<dbReference type="AlphaFoldDB" id="A0A2Y9QZH2"/>
<keyword evidence="7" id="KW-0597">Phosphoprotein</keyword>
<dbReference type="GO" id="GO:0008270">
    <property type="term" value="F:zinc ion binding"/>
    <property type="evidence" value="ECO:0007669"/>
    <property type="project" value="InterPro"/>
</dbReference>
<evidence type="ECO:0000256" key="10">
    <source>
        <dbReference type="ARBA" id="ARBA00022737"/>
    </source>
</evidence>
<gene>
    <name evidence="21" type="primary">LOC101347905</name>
</gene>
<feature type="domain" description="CMP/dCMP-type deaminase" evidence="19">
    <location>
        <begin position="28"/>
        <end position="134"/>
    </location>
</feature>
<dbReference type="GO" id="GO:0003723">
    <property type="term" value="F:RNA binding"/>
    <property type="evidence" value="ECO:0007669"/>
    <property type="project" value="TreeGrafter"/>
</dbReference>
<evidence type="ECO:0000256" key="17">
    <source>
        <dbReference type="ARBA" id="ARBA00032972"/>
    </source>
</evidence>
<dbReference type="GO" id="GO:0016554">
    <property type="term" value="P:cytidine to uridine editing"/>
    <property type="evidence" value="ECO:0007669"/>
    <property type="project" value="TreeGrafter"/>
</dbReference>
<dbReference type="InterPro" id="IPR050610">
    <property type="entry name" value="APOBEC_Cyt_Deaminase"/>
</dbReference>
<dbReference type="GO" id="GO:0004126">
    <property type="term" value="F:cytidine deaminase activity"/>
    <property type="evidence" value="ECO:0007669"/>
    <property type="project" value="TreeGrafter"/>
</dbReference>
<keyword evidence="9" id="KW-0479">Metal-binding</keyword>
<dbReference type="Gene3D" id="3.40.140.10">
    <property type="entry name" value="Cytidine Deaminase, domain 2"/>
    <property type="match status" value="1"/>
</dbReference>
<dbReference type="PROSITE" id="PS51747">
    <property type="entry name" value="CYT_DCMP_DEAMINASES_2"/>
    <property type="match status" value="1"/>
</dbReference>
<evidence type="ECO:0000256" key="8">
    <source>
        <dbReference type="ARBA" id="ARBA00022588"/>
    </source>
</evidence>
<evidence type="ECO:0000256" key="6">
    <source>
        <dbReference type="ARBA" id="ARBA00022490"/>
    </source>
</evidence>
<dbReference type="InParanoid" id="A0A2Y9QZH2"/>
<keyword evidence="13" id="KW-0391">Immunity</keyword>
<keyword evidence="10" id="KW-0677">Repeat</keyword>
<evidence type="ECO:0000256" key="12">
    <source>
        <dbReference type="ARBA" id="ARBA00022833"/>
    </source>
</evidence>
<dbReference type="GO" id="GO:0045869">
    <property type="term" value="P:negative regulation of single stranded viral RNA replication via double stranded DNA intermediate"/>
    <property type="evidence" value="ECO:0007669"/>
    <property type="project" value="TreeGrafter"/>
</dbReference>
<dbReference type="Pfam" id="PF18782">
    <property type="entry name" value="NAD2"/>
    <property type="match status" value="1"/>
</dbReference>
<name>A0A2Y9QZH2_TRIMA</name>
<evidence type="ECO:0000256" key="13">
    <source>
        <dbReference type="ARBA" id="ARBA00022859"/>
    </source>
</evidence>
<evidence type="ECO:0000256" key="5">
    <source>
        <dbReference type="ARBA" id="ARBA00020239"/>
    </source>
</evidence>
<protein>
    <recommendedName>
        <fullName evidence="5">DNA dC-&gt;dU-editing enzyme APOBEC-3G</fullName>
        <ecNumber evidence="16">3.5.4.38</ecNumber>
    </recommendedName>
    <alternativeName>
        <fullName evidence="17">Deoxycytidine deaminase</fullName>
    </alternativeName>
</protein>
<evidence type="ECO:0000313" key="20">
    <source>
        <dbReference type="Proteomes" id="UP000248480"/>
    </source>
</evidence>
<comment type="cofactor">
    <cofactor evidence="1">
        <name>Zn(2+)</name>
        <dbReference type="ChEBI" id="CHEBI:29105"/>
    </cofactor>
</comment>
<dbReference type="STRING" id="127582.A0A2Y9QZH2"/>
<evidence type="ECO:0000256" key="18">
    <source>
        <dbReference type="ARBA" id="ARBA00049114"/>
    </source>
</evidence>
<dbReference type="GO" id="GO:0005634">
    <property type="term" value="C:nucleus"/>
    <property type="evidence" value="ECO:0007669"/>
    <property type="project" value="UniProtKB-SubCell"/>
</dbReference>
<dbReference type="GO" id="GO:0045087">
    <property type="term" value="P:innate immune response"/>
    <property type="evidence" value="ECO:0007669"/>
    <property type="project" value="UniProtKB-KW"/>
</dbReference>
<evidence type="ECO:0000256" key="11">
    <source>
        <dbReference type="ARBA" id="ARBA00022801"/>
    </source>
</evidence>
<dbReference type="Proteomes" id="UP000248480">
    <property type="component" value="Unplaced"/>
</dbReference>